<evidence type="ECO:0000313" key="4">
    <source>
        <dbReference type="Proteomes" id="UP000253562"/>
    </source>
</evidence>
<proteinExistence type="predicted"/>
<name>A0A368KJP7_9BACT</name>
<feature type="signal peptide" evidence="2">
    <location>
        <begin position="1"/>
        <end position="23"/>
    </location>
</feature>
<feature type="compositionally biased region" description="Polar residues" evidence="1">
    <location>
        <begin position="252"/>
        <end position="264"/>
    </location>
</feature>
<sequence length="539" mass="59954">MSLFRDIALPAVLAFASISFASADDSLQADLLFTYGESGQPCPNVFYTGETLFVSLRLTGLKDSRPYTGQIQIDGIVVDSNNQQILKTQGKPNYYTQVLGGDSLETTLEIDSDRKGIPPGNYTLVVTITHLSSGRVIEARKPFIWKEPKSFCNAEPSWFLDVNHEFPSGPTLQPGRFYALGTRVMNMSFDDRTFRVRSRIDLYRFDSKTLLGGTAEVTLTTTVPEQERLPERFWDTTLLQFNKVGRFSISQESVDQPTGKTTSMKLPVDISGTGQDSKSDNIEPFMFLTHGKYGVARTTDFLMGEDIWATLGFADPNHGGRTTQASHVYFLDGHGRVVTEFSLGESKVLAGFGDRFFLGYLQFGVNPDRGLVEPVREIQLHLTEKEKGTKTILSAPIRFMPIEGLSAINLRVSRDSHDKVAAGQFLTAGQLYYLNCDITKYTVKDYAIDITHSVKAFTEDGQPIAGTELVLDHKRALSVAEKLNAQLPLTMQISLNRPGKFLLRSTFTDNLSGQTYTSDMPVEVVSPFQFVKEEATIEN</sequence>
<feature type="region of interest" description="Disordered" evidence="1">
    <location>
        <begin position="252"/>
        <end position="277"/>
    </location>
</feature>
<keyword evidence="2" id="KW-0732">Signal</keyword>
<dbReference type="AlphaFoldDB" id="A0A368KJP7"/>
<feature type="chain" id="PRO_5016869450" evidence="2">
    <location>
        <begin position="24"/>
        <end position="539"/>
    </location>
</feature>
<accession>A0A368KJP7</accession>
<evidence type="ECO:0000313" key="3">
    <source>
        <dbReference type="EMBL" id="RCS40792.1"/>
    </source>
</evidence>
<dbReference type="Proteomes" id="UP000253562">
    <property type="component" value="Unassembled WGS sequence"/>
</dbReference>
<protein>
    <submittedName>
        <fullName evidence="3">Uncharacterized protein</fullName>
    </submittedName>
</protein>
<dbReference type="OrthoDB" id="291253at2"/>
<dbReference type="RefSeq" id="WP_114373903.1">
    <property type="nucleotide sequence ID" value="NZ_QPEX01000046.1"/>
</dbReference>
<gene>
    <name evidence="3" type="ORF">DTL42_25890</name>
</gene>
<dbReference type="EMBL" id="QPEX01000046">
    <property type="protein sequence ID" value="RCS40792.1"/>
    <property type="molecule type" value="Genomic_DNA"/>
</dbReference>
<reference evidence="3 4" key="1">
    <citation type="submission" date="2018-07" db="EMBL/GenBank/DDBJ databases">
        <title>Comparative genomes isolates from brazilian mangrove.</title>
        <authorList>
            <person name="De Araujo J.E."/>
            <person name="Taketani R.G."/>
            <person name="Silva M.C.P."/>
            <person name="Lourenco M.V."/>
            <person name="Oliveira V.M."/>
            <person name="Andreote F.D."/>
        </authorList>
    </citation>
    <scope>NUCLEOTIDE SEQUENCE [LARGE SCALE GENOMIC DNA]</scope>
    <source>
        <strain evidence="3 4">HEX PRIS-MGV</strain>
    </source>
</reference>
<organism evidence="3 4">
    <name type="scientific">Bremerella cremea</name>
    <dbReference type="NCBI Taxonomy" id="1031537"/>
    <lineage>
        <taxon>Bacteria</taxon>
        <taxon>Pseudomonadati</taxon>
        <taxon>Planctomycetota</taxon>
        <taxon>Planctomycetia</taxon>
        <taxon>Pirellulales</taxon>
        <taxon>Pirellulaceae</taxon>
        <taxon>Bremerella</taxon>
    </lineage>
</organism>
<evidence type="ECO:0000256" key="2">
    <source>
        <dbReference type="SAM" id="SignalP"/>
    </source>
</evidence>
<evidence type="ECO:0000256" key="1">
    <source>
        <dbReference type="SAM" id="MobiDB-lite"/>
    </source>
</evidence>
<comment type="caution">
    <text evidence="3">The sequence shown here is derived from an EMBL/GenBank/DDBJ whole genome shotgun (WGS) entry which is preliminary data.</text>
</comment>